<keyword evidence="1" id="KW-0812">Transmembrane</keyword>
<name>A0A381Y0M4_9ZZZZ</name>
<dbReference type="AlphaFoldDB" id="A0A381Y0M4"/>
<feature type="transmembrane region" description="Helical" evidence="1">
    <location>
        <begin position="7"/>
        <end position="25"/>
    </location>
</feature>
<evidence type="ECO:0000256" key="1">
    <source>
        <dbReference type="SAM" id="Phobius"/>
    </source>
</evidence>
<protein>
    <submittedName>
        <fullName evidence="2">Uncharacterized protein</fullName>
    </submittedName>
</protein>
<proteinExistence type="predicted"/>
<dbReference type="EMBL" id="UINC01016896">
    <property type="protein sequence ID" value="SVA69997.1"/>
    <property type="molecule type" value="Genomic_DNA"/>
</dbReference>
<sequence length="29" mass="3454">MGEKRTIMLNVDIVLFTLILIYINYKILI</sequence>
<evidence type="ECO:0000313" key="2">
    <source>
        <dbReference type="EMBL" id="SVA69997.1"/>
    </source>
</evidence>
<organism evidence="2">
    <name type="scientific">marine metagenome</name>
    <dbReference type="NCBI Taxonomy" id="408172"/>
    <lineage>
        <taxon>unclassified sequences</taxon>
        <taxon>metagenomes</taxon>
        <taxon>ecological metagenomes</taxon>
    </lineage>
</organism>
<accession>A0A381Y0M4</accession>
<keyword evidence="1" id="KW-0472">Membrane</keyword>
<reference evidence="2" key="1">
    <citation type="submission" date="2018-05" db="EMBL/GenBank/DDBJ databases">
        <authorList>
            <person name="Lanie J.A."/>
            <person name="Ng W.-L."/>
            <person name="Kazmierczak K.M."/>
            <person name="Andrzejewski T.M."/>
            <person name="Davidsen T.M."/>
            <person name="Wayne K.J."/>
            <person name="Tettelin H."/>
            <person name="Glass J.I."/>
            <person name="Rusch D."/>
            <person name="Podicherti R."/>
            <person name="Tsui H.-C.T."/>
            <person name="Winkler M.E."/>
        </authorList>
    </citation>
    <scope>NUCLEOTIDE SEQUENCE</scope>
</reference>
<gene>
    <name evidence="2" type="ORF">METZ01_LOCUS122851</name>
</gene>
<keyword evidence="1" id="KW-1133">Transmembrane helix</keyword>